<organism evidence="1 2">
    <name type="scientific">Pseudomonas frederiksbergensis</name>
    <dbReference type="NCBI Taxonomy" id="104087"/>
    <lineage>
        <taxon>Bacteria</taxon>
        <taxon>Pseudomonadati</taxon>
        <taxon>Pseudomonadota</taxon>
        <taxon>Gammaproteobacteria</taxon>
        <taxon>Pseudomonadales</taxon>
        <taxon>Pseudomonadaceae</taxon>
        <taxon>Pseudomonas</taxon>
    </lineage>
</organism>
<evidence type="ECO:0000313" key="2">
    <source>
        <dbReference type="Proteomes" id="UP000285349"/>
    </source>
</evidence>
<dbReference type="EMBL" id="MOBQ01000003">
    <property type="protein sequence ID" value="RON52337.1"/>
    <property type="molecule type" value="Genomic_DNA"/>
</dbReference>
<dbReference type="AlphaFoldDB" id="A0A423KGX9"/>
<gene>
    <name evidence="1" type="ORF">BK666_02910</name>
</gene>
<reference evidence="1 2" key="1">
    <citation type="submission" date="2016-10" db="EMBL/GenBank/DDBJ databases">
        <title>Comparative genome analysis of multiple Pseudomonas spp. focuses on biocontrol and plant growth promoting traits.</title>
        <authorList>
            <person name="Tao X.-Y."/>
            <person name="Taylor C.G."/>
        </authorList>
    </citation>
    <scope>NUCLEOTIDE SEQUENCE [LARGE SCALE GENOMIC DNA]</scope>
    <source>
        <strain evidence="1 2">37A10</strain>
    </source>
</reference>
<proteinExistence type="predicted"/>
<dbReference type="Proteomes" id="UP000285349">
    <property type="component" value="Unassembled WGS sequence"/>
</dbReference>
<evidence type="ECO:0000313" key="1">
    <source>
        <dbReference type="EMBL" id="RON52337.1"/>
    </source>
</evidence>
<comment type="caution">
    <text evidence="1">The sequence shown here is derived from an EMBL/GenBank/DDBJ whole genome shotgun (WGS) entry which is preliminary data.</text>
</comment>
<sequence length="814" mass="89219">MGGEGHFALRLTHEPPEGAYFTFRVILWLNKGVLGVSDPRKVWMFKPTFLENLTSGAVIKPFQQFEGTGGFRNKEIRLVSEDGTVYGRDTVSDIGTWAITPITELPAGSVQLRIEQDPQLIGNGESKQWIKKDIYHSFEVERMASNSRISEAASAVSLSYLLVETEAFQGQQDASARIFANGVQKCVALITLQAIDSNGIVTLLPDNLDINIVPYTVASGNWVSNAIAPAAGFLPFPEQRASAEDAKGLHESLSVVPTNYQQFRRYVTYNQMPEGTVIRFAARVKLPNGVEYITNAPVQYGGEGQNGRFNSSFQLRSVEPLQYTPQNNGLVVSEYEESSEVIEGFTTRVHKRNISLRYPGTSTIVNFHPSSDTAPDSSLHDNKATAFGNPGLVVLKKDIPANNQLGRALNKALETILQPQSGAITVVVGMYARVAESFPARQVSYYTKGLDVYGNPLRFIVSLTSSNPQRDPWVYTLNIGWAGGQVQDEDKPPLGNWLSNLNIAIDSASNRVYPNGRQQMKVTVSVEPLMSQTVTDEELESAKLLVRDASGKFTLLPEAANGSVAWFFSHEPNNYREYPGTKDSPSPAKVENKSSAVRTRVFYVMANTVSPAKPLETLYVGITRYVDGKPYNYITDGSESGFDAKVEVRTAEIPRFKVPDNYSFVSTLVDGNGNSDLFTWQYSLAGANVQQPEVAFVSANMAPAGMIQWDVKSPSATRASHVGFAQPGKVDVVYNTSIRLGSVFQPVRQVKNPKEGHVTLVLQGGNTIPFDADSAINQNGPCVLNVVDVYGNNHQLRISFKDASAQGRLELVLS</sequence>
<protein>
    <submittedName>
        <fullName evidence="1">Uncharacterized protein</fullName>
    </submittedName>
</protein>
<accession>A0A423KGX9</accession>
<name>A0A423KGX9_9PSED</name>